<evidence type="ECO:0000259" key="10">
    <source>
        <dbReference type="PROSITE" id="PS50112"/>
    </source>
</evidence>
<keyword evidence="6" id="KW-0418">Kinase</keyword>
<dbReference type="PROSITE" id="PS50112">
    <property type="entry name" value="PAS"/>
    <property type="match status" value="1"/>
</dbReference>
<dbReference type="Pfam" id="PF08448">
    <property type="entry name" value="PAS_4"/>
    <property type="match status" value="2"/>
</dbReference>
<evidence type="ECO:0000256" key="8">
    <source>
        <dbReference type="ARBA" id="ARBA00023026"/>
    </source>
</evidence>
<evidence type="ECO:0000256" key="5">
    <source>
        <dbReference type="ARBA" id="ARBA00022741"/>
    </source>
</evidence>
<evidence type="ECO:0000256" key="6">
    <source>
        <dbReference type="ARBA" id="ARBA00022777"/>
    </source>
</evidence>
<dbReference type="Gene3D" id="3.30.450.20">
    <property type="entry name" value="PAS domain"/>
    <property type="match status" value="3"/>
</dbReference>
<feature type="domain" description="Histidine kinase" evidence="9">
    <location>
        <begin position="393"/>
        <end position="584"/>
    </location>
</feature>
<keyword evidence="13" id="KW-1185">Reference proteome</keyword>
<evidence type="ECO:0000256" key="2">
    <source>
        <dbReference type="ARBA" id="ARBA00012438"/>
    </source>
</evidence>
<evidence type="ECO:0000256" key="4">
    <source>
        <dbReference type="ARBA" id="ARBA00022679"/>
    </source>
</evidence>
<dbReference type="InterPro" id="IPR036890">
    <property type="entry name" value="HATPase_C_sf"/>
</dbReference>
<evidence type="ECO:0000256" key="3">
    <source>
        <dbReference type="ARBA" id="ARBA00022553"/>
    </source>
</evidence>
<gene>
    <name evidence="12" type="ORF">ABID41_003353</name>
</gene>
<feature type="domain" description="PAC" evidence="11">
    <location>
        <begin position="337"/>
        <end position="389"/>
    </location>
</feature>
<feature type="domain" description="PAC" evidence="11">
    <location>
        <begin position="211"/>
        <end position="263"/>
    </location>
</feature>
<dbReference type="InterPro" id="IPR001610">
    <property type="entry name" value="PAC"/>
</dbReference>
<dbReference type="Pfam" id="PF08447">
    <property type="entry name" value="PAS_3"/>
    <property type="match status" value="1"/>
</dbReference>
<dbReference type="SUPFAM" id="SSF55785">
    <property type="entry name" value="PYP-like sensor domain (PAS domain)"/>
    <property type="match status" value="3"/>
</dbReference>
<dbReference type="InterPro" id="IPR035965">
    <property type="entry name" value="PAS-like_dom_sf"/>
</dbReference>
<evidence type="ECO:0000313" key="12">
    <source>
        <dbReference type="EMBL" id="MET3528214.1"/>
    </source>
</evidence>
<dbReference type="PROSITE" id="PS50113">
    <property type="entry name" value="PAC"/>
    <property type="match status" value="2"/>
</dbReference>
<comment type="catalytic activity">
    <reaction evidence="1">
        <text>ATP + protein L-histidine = ADP + protein N-phospho-L-histidine.</text>
        <dbReference type="EC" id="2.7.13.3"/>
    </reaction>
</comment>
<feature type="domain" description="PAS" evidence="10">
    <location>
        <begin position="264"/>
        <end position="334"/>
    </location>
</feature>
<evidence type="ECO:0000313" key="13">
    <source>
        <dbReference type="Proteomes" id="UP001549110"/>
    </source>
</evidence>
<keyword evidence="7" id="KW-0067">ATP-binding</keyword>
<sequence>MPALNGEWAISEVQCRNLFQNIREGFFVGEIVRDDAGRPVDYVFLEVNDAFTRQTDLSADATVGRRVTEAIPGIGNDTIETYGRVVDSGQPASFEIEVSALGHRSYEARAHSLGCDRFAVLFLEITERKRVEKALAESRAMLSDIVGTVDQIVWSALPDGRHDFFNSRWYEFTGARAGSNEEATWASLRHPDDREQVSERWLRSLATGEPYEIEYRLLHHSGQYRWILGRAHPVRNAAGEIIRWMGTFTDIDAAKRAEAELRESEEQFRTMAEALPQLVWMADDQGRIYWYNRRWYEYTGAAPQEAEGWGWRKAVHPEHAARVAEGVQLSAETGEPWEDTFPLRGADGEYRWFLSRATPLHDARGRITRWFGASTDITEKQKLEEFQALLIREISHRVKNSLALVSALLDLQARSLEGGLRAALDDAASRVGAVARVHDQLFRQATTREIDLKPFLSNLAVAIATSAPEHETVIDVEPAIVPADIAVPIGLFVNELITNAYKYAYPEGDEGEVRITGERTDEEHYRLAVSDLGVGLPKGFDLARAYESLGMRIITTLAKQLGGELTADSTEPGARFALVFPVRPAPPLAA</sequence>
<dbReference type="EMBL" id="JBEPLU010000003">
    <property type="protein sequence ID" value="MET3528214.1"/>
    <property type="molecule type" value="Genomic_DNA"/>
</dbReference>
<dbReference type="InterPro" id="IPR013656">
    <property type="entry name" value="PAS_4"/>
</dbReference>
<dbReference type="InterPro" id="IPR000014">
    <property type="entry name" value="PAS"/>
</dbReference>
<evidence type="ECO:0000256" key="7">
    <source>
        <dbReference type="ARBA" id="ARBA00022840"/>
    </source>
</evidence>
<keyword evidence="3" id="KW-0597">Phosphoprotein</keyword>
<accession>A0ABV2EMC7</accession>
<dbReference type="InterPro" id="IPR011495">
    <property type="entry name" value="Sig_transdc_His_kin_sub2_dim/P"/>
</dbReference>
<organism evidence="12 13">
    <name type="scientific">Phenylobacterium koreense</name>
    <dbReference type="NCBI Taxonomy" id="266125"/>
    <lineage>
        <taxon>Bacteria</taxon>
        <taxon>Pseudomonadati</taxon>
        <taxon>Pseudomonadota</taxon>
        <taxon>Alphaproteobacteria</taxon>
        <taxon>Caulobacterales</taxon>
        <taxon>Caulobacteraceae</taxon>
        <taxon>Phenylobacterium</taxon>
    </lineage>
</organism>
<dbReference type="Gene3D" id="3.30.565.10">
    <property type="entry name" value="Histidine kinase-like ATPase, C-terminal domain"/>
    <property type="match status" value="1"/>
</dbReference>
<protein>
    <recommendedName>
        <fullName evidence="2">histidine kinase</fullName>
        <ecNumber evidence="2">2.7.13.3</ecNumber>
    </recommendedName>
</protein>
<dbReference type="Pfam" id="PF07568">
    <property type="entry name" value="HisKA_2"/>
    <property type="match status" value="1"/>
</dbReference>
<dbReference type="SMART" id="SM00387">
    <property type="entry name" value="HATPase_c"/>
    <property type="match status" value="1"/>
</dbReference>
<evidence type="ECO:0000259" key="9">
    <source>
        <dbReference type="PROSITE" id="PS50109"/>
    </source>
</evidence>
<evidence type="ECO:0000256" key="1">
    <source>
        <dbReference type="ARBA" id="ARBA00000085"/>
    </source>
</evidence>
<evidence type="ECO:0000259" key="11">
    <source>
        <dbReference type="PROSITE" id="PS50113"/>
    </source>
</evidence>
<dbReference type="Pfam" id="PF02518">
    <property type="entry name" value="HATPase_c"/>
    <property type="match status" value="1"/>
</dbReference>
<dbReference type="EC" id="2.7.13.3" evidence="2"/>
<reference evidence="12 13" key="1">
    <citation type="submission" date="2024-06" db="EMBL/GenBank/DDBJ databases">
        <title>Genomic Encyclopedia of Type Strains, Phase IV (KMG-IV): sequencing the most valuable type-strain genomes for metagenomic binning, comparative biology and taxonomic classification.</title>
        <authorList>
            <person name="Goeker M."/>
        </authorList>
    </citation>
    <scope>NUCLEOTIDE SEQUENCE [LARGE SCALE GENOMIC DNA]</scope>
    <source>
        <strain evidence="12 13">DSM 17809</strain>
    </source>
</reference>
<dbReference type="PANTHER" id="PTHR41523">
    <property type="entry name" value="TWO-COMPONENT SYSTEM SENSOR PROTEIN"/>
    <property type="match status" value="1"/>
</dbReference>
<dbReference type="SMART" id="SM00091">
    <property type="entry name" value="PAS"/>
    <property type="match status" value="3"/>
</dbReference>
<dbReference type="InterPro" id="IPR000700">
    <property type="entry name" value="PAS-assoc_C"/>
</dbReference>
<dbReference type="CDD" id="cd00130">
    <property type="entry name" value="PAS"/>
    <property type="match status" value="2"/>
</dbReference>
<comment type="caution">
    <text evidence="12">The sequence shown here is derived from an EMBL/GenBank/DDBJ whole genome shotgun (WGS) entry which is preliminary data.</text>
</comment>
<dbReference type="SMART" id="SM00086">
    <property type="entry name" value="PAC"/>
    <property type="match status" value="2"/>
</dbReference>
<dbReference type="SUPFAM" id="SSF55874">
    <property type="entry name" value="ATPase domain of HSP90 chaperone/DNA topoisomerase II/histidine kinase"/>
    <property type="match status" value="1"/>
</dbReference>
<keyword evidence="4" id="KW-0808">Transferase</keyword>
<dbReference type="InterPro" id="IPR003594">
    <property type="entry name" value="HATPase_dom"/>
</dbReference>
<dbReference type="InterPro" id="IPR005467">
    <property type="entry name" value="His_kinase_dom"/>
</dbReference>
<dbReference type="Proteomes" id="UP001549110">
    <property type="component" value="Unassembled WGS sequence"/>
</dbReference>
<dbReference type="RefSeq" id="WP_354298186.1">
    <property type="nucleotide sequence ID" value="NZ_JBEPLU010000003.1"/>
</dbReference>
<proteinExistence type="predicted"/>
<dbReference type="PROSITE" id="PS50109">
    <property type="entry name" value="HIS_KIN"/>
    <property type="match status" value="1"/>
</dbReference>
<name>A0ABV2EMC7_9CAUL</name>
<keyword evidence="5" id="KW-0547">Nucleotide-binding</keyword>
<dbReference type="NCBIfam" id="TIGR00229">
    <property type="entry name" value="sensory_box"/>
    <property type="match status" value="2"/>
</dbReference>
<keyword evidence="8" id="KW-0843">Virulence</keyword>
<dbReference type="InterPro" id="IPR013655">
    <property type="entry name" value="PAS_fold_3"/>
</dbReference>
<dbReference type="PANTHER" id="PTHR41523:SF8">
    <property type="entry name" value="ETHYLENE RESPONSE SENSOR PROTEIN"/>
    <property type="match status" value="1"/>
</dbReference>